<sequence>MMNLSATPTFSSQSERTTHPTSVPKPHAVRHQFFLDDRTDAGHSKCLRLLNFAVQHLLSRTFEMRGESRADLTAPVIFRLDIRPDIMGLGVGDLEGVADPPGEEVRCTCGGIDTLSAGPLGLGFVVGLRAVVATFEGSTILLKLLLGLGWSSTTKSYRRRLRSRRFFLSSCALLAYISSRLGGES</sequence>
<evidence type="ECO:0000313" key="2">
    <source>
        <dbReference type="EMBL" id="KAF2688777.1"/>
    </source>
</evidence>
<keyword evidence="3" id="KW-1185">Reference proteome</keyword>
<organism evidence="2 3">
    <name type="scientific">Lentithecium fluviatile CBS 122367</name>
    <dbReference type="NCBI Taxonomy" id="1168545"/>
    <lineage>
        <taxon>Eukaryota</taxon>
        <taxon>Fungi</taxon>
        <taxon>Dikarya</taxon>
        <taxon>Ascomycota</taxon>
        <taxon>Pezizomycotina</taxon>
        <taxon>Dothideomycetes</taxon>
        <taxon>Pleosporomycetidae</taxon>
        <taxon>Pleosporales</taxon>
        <taxon>Massarineae</taxon>
        <taxon>Lentitheciaceae</taxon>
        <taxon>Lentithecium</taxon>
    </lineage>
</organism>
<gene>
    <name evidence="2" type="ORF">K458DRAFT_152573</name>
</gene>
<proteinExistence type="predicted"/>
<accession>A0A6G1JDX5</accession>
<evidence type="ECO:0000313" key="3">
    <source>
        <dbReference type="Proteomes" id="UP000799291"/>
    </source>
</evidence>
<feature type="compositionally biased region" description="Polar residues" evidence="1">
    <location>
        <begin position="1"/>
        <end position="21"/>
    </location>
</feature>
<protein>
    <submittedName>
        <fullName evidence="2">Uncharacterized protein</fullName>
    </submittedName>
</protein>
<name>A0A6G1JDX5_9PLEO</name>
<reference evidence="2" key="1">
    <citation type="journal article" date="2020" name="Stud. Mycol.">
        <title>101 Dothideomycetes genomes: a test case for predicting lifestyles and emergence of pathogens.</title>
        <authorList>
            <person name="Haridas S."/>
            <person name="Albert R."/>
            <person name="Binder M."/>
            <person name="Bloem J."/>
            <person name="Labutti K."/>
            <person name="Salamov A."/>
            <person name="Andreopoulos B."/>
            <person name="Baker S."/>
            <person name="Barry K."/>
            <person name="Bills G."/>
            <person name="Bluhm B."/>
            <person name="Cannon C."/>
            <person name="Castanera R."/>
            <person name="Culley D."/>
            <person name="Daum C."/>
            <person name="Ezra D."/>
            <person name="Gonzalez J."/>
            <person name="Henrissat B."/>
            <person name="Kuo A."/>
            <person name="Liang C."/>
            <person name="Lipzen A."/>
            <person name="Lutzoni F."/>
            <person name="Magnuson J."/>
            <person name="Mondo S."/>
            <person name="Nolan M."/>
            <person name="Ohm R."/>
            <person name="Pangilinan J."/>
            <person name="Park H.-J."/>
            <person name="Ramirez L."/>
            <person name="Alfaro M."/>
            <person name="Sun H."/>
            <person name="Tritt A."/>
            <person name="Yoshinaga Y."/>
            <person name="Zwiers L.-H."/>
            <person name="Turgeon B."/>
            <person name="Goodwin S."/>
            <person name="Spatafora J."/>
            <person name="Crous P."/>
            <person name="Grigoriev I."/>
        </authorList>
    </citation>
    <scope>NUCLEOTIDE SEQUENCE</scope>
    <source>
        <strain evidence="2">CBS 122367</strain>
    </source>
</reference>
<dbReference type="Proteomes" id="UP000799291">
    <property type="component" value="Unassembled WGS sequence"/>
</dbReference>
<dbReference type="AlphaFoldDB" id="A0A6G1JDX5"/>
<evidence type="ECO:0000256" key="1">
    <source>
        <dbReference type="SAM" id="MobiDB-lite"/>
    </source>
</evidence>
<feature type="region of interest" description="Disordered" evidence="1">
    <location>
        <begin position="1"/>
        <end position="25"/>
    </location>
</feature>
<dbReference type="EMBL" id="MU005573">
    <property type="protein sequence ID" value="KAF2688777.1"/>
    <property type="molecule type" value="Genomic_DNA"/>
</dbReference>